<dbReference type="eggNOG" id="ENOG502QR1N">
    <property type="taxonomic scope" value="Eukaryota"/>
</dbReference>
<evidence type="ECO:0000256" key="1">
    <source>
        <dbReference type="PROSITE-ProRule" id="PRU00175"/>
    </source>
</evidence>
<dbReference type="GO" id="GO:0008270">
    <property type="term" value="F:zinc ion binding"/>
    <property type="evidence" value="ECO:0007669"/>
    <property type="project" value="UniProtKB-KW"/>
</dbReference>
<feature type="compositionally biased region" description="Pro residues" evidence="2">
    <location>
        <begin position="20"/>
        <end position="29"/>
    </location>
</feature>
<protein>
    <recommendedName>
        <fullName evidence="3">RING-type domain-containing protein</fullName>
    </recommendedName>
</protein>
<proteinExistence type="predicted"/>
<dbReference type="InterPro" id="IPR013083">
    <property type="entry name" value="Znf_RING/FYVE/PHD"/>
</dbReference>
<organism evidence="4 5">
    <name type="scientific">Allomyces macrogynus (strain ATCC 38327)</name>
    <name type="common">Allomyces javanicus var. macrogynus</name>
    <dbReference type="NCBI Taxonomy" id="578462"/>
    <lineage>
        <taxon>Eukaryota</taxon>
        <taxon>Fungi</taxon>
        <taxon>Fungi incertae sedis</taxon>
        <taxon>Blastocladiomycota</taxon>
        <taxon>Blastocladiomycetes</taxon>
        <taxon>Blastocladiales</taxon>
        <taxon>Blastocladiaceae</taxon>
        <taxon>Allomyces</taxon>
    </lineage>
</organism>
<evidence type="ECO:0000313" key="5">
    <source>
        <dbReference type="Proteomes" id="UP000054350"/>
    </source>
</evidence>
<evidence type="ECO:0000256" key="2">
    <source>
        <dbReference type="SAM" id="MobiDB-lite"/>
    </source>
</evidence>
<gene>
    <name evidence="4" type="ORF">AMAG_03259</name>
</gene>
<dbReference type="OrthoDB" id="6270329at2759"/>
<feature type="region of interest" description="Disordered" evidence="2">
    <location>
        <begin position="1"/>
        <end position="34"/>
    </location>
</feature>
<name>A0A0L0S4X4_ALLM3</name>
<accession>A0A0L0S4X4</accession>
<feature type="compositionally biased region" description="Pro residues" evidence="2">
    <location>
        <begin position="130"/>
        <end position="143"/>
    </location>
</feature>
<dbReference type="PANTHER" id="PTHR13459">
    <property type="entry name" value="E3 UBIQUITIN-PROTEIN LIGASE RNF220 ISOFORM X1"/>
    <property type="match status" value="1"/>
</dbReference>
<dbReference type="VEuPathDB" id="FungiDB:AMAG_03259"/>
<dbReference type="AlphaFoldDB" id="A0A0L0S4X4"/>
<dbReference type="SUPFAM" id="SSF57850">
    <property type="entry name" value="RING/U-box"/>
    <property type="match status" value="1"/>
</dbReference>
<keyword evidence="5" id="KW-1185">Reference proteome</keyword>
<sequence length="454" mass="47287">MALRAVSGTPLPPGSECILPSPPPAPPAPSARSASVALARLSASSISSSTPARRSSTAFIPWQPLTASSAASALVNPNPTPRPLGSPEATDSATVLLPGPAQLVTDSPPTSMATSAASPAMLRRSTRQRAPPPPPPAATPKPTPVSRRPSVRAAPAPAPAAVPAIQTRGAKRSAAAATAGPDAKRRVRVIRRAPPTATVAAPAPATRPAAPPPAPRSRGARARGTPPALVPVVQDDDDDDGMDLDVQDDAPQYGAPQYSERDVMRYAHAVRRDESDQALREMVANAASRVHGTPMPGSRPVSAPVSPSGSANATSSVPMATVEQQQQQQQQQRAVRIRFTVGDEPAPALEPTPVPAPSRPTKAGKTSCKRTASPSADSNLVVEALKARVAELEAQTAEMPRCRICWGVPNTPVVSAVCWHVHCEACWLTALGAKKVCPQCRVIMRPEDLRRVYI</sequence>
<dbReference type="Gene3D" id="3.30.40.10">
    <property type="entry name" value="Zinc/RING finger domain, C3HC4 (zinc finger)"/>
    <property type="match status" value="1"/>
</dbReference>
<reference evidence="5" key="2">
    <citation type="submission" date="2009-11" db="EMBL/GenBank/DDBJ databases">
        <title>The Genome Sequence of Allomyces macrogynus strain ATCC 38327.</title>
        <authorList>
            <consortium name="The Broad Institute Genome Sequencing Platform"/>
            <person name="Russ C."/>
            <person name="Cuomo C."/>
            <person name="Shea T."/>
            <person name="Young S.K."/>
            <person name="Zeng Q."/>
            <person name="Koehrsen M."/>
            <person name="Haas B."/>
            <person name="Borodovsky M."/>
            <person name="Guigo R."/>
            <person name="Alvarado L."/>
            <person name="Berlin A."/>
            <person name="Borenstein D."/>
            <person name="Chen Z."/>
            <person name="Engels R."/>
            <person name="Freedman E."/>
            <person name="Gellesch M."/>
            <person name="Goldberg J."/>
            <person name="Griggs A."/>
            <person name="Gujja S."/>
            <person name="Heiman D."/>
            <person name="Hepburn T."/>
            <person name="Howarth C."/>
            <person name="Jen D."/>
            <person name="Larson L."/>
            <person name="Lewis B."/>
            <person name="Mehta T."/>
            <person name="Park D."/>
            <person name="Pearson M."/>
            <person name="Roberts A."/>
            <person name="Saif S."/>
            <person name="Shenoy N."/>
            <person name="Sisk P."/>
            <person name="Stolte C."/>
            <person name="Sykes S."/>
            <person name="Walk T."/>
            <person name="White J."/>
            <person name="Yandava C."/>
            <person name="Burger G."/>
            <person name="Gray M.W."/>
            <person name="Holland P.W.H."/>
            <person name="King N."/>
            <person name="Lang F.B.F."/>
            <person name="Roger A.J."/>
            <person name="Ruiz-Trillo I."/>
            <person name="Lander E."/>
            <person name="Nusbaum C."/>
        </authorList>
    </citation>
    <scope>NUCLEOTIDE SEQUENCE [LARGE SCALE GENOMIC DNA]</scope>
    <source>
        <strain evidence="5">ATCC 38327</strain>
    </source>
</reference>
<dbReference type="Proteomes" id="UP000054350">
    <property type="component" value="Unassembled WGS sequence"/>
</dbReference>
<keyword evidence="1" id="KW-0479">Metal-binding</keyword>
<feature type="compositionally biased region" description="Low complexity" evidence="2">
    <location>
        <begin position="107"/>
        <end position="121"/>
    </location>
</feature>
<dbReference type="Pfam" id="PF13923">
    <property type="entry name" value="zf-C3HC4_2"/>
    <property type="match status" value="1"/>
</dbReference>
<feature type="domain" description="RING-type" evidence="3">
    <location>
        <begin position="402"/>
        <end position="441"/>
    </location>
</feature>
<keyword evidence="1" id="KW-0863">Zinc-finger</keyword>
<feature type="compositionally biased region" description="Low complexity" evidence="2">
    <location>
        <begin position="192"/>
        <end position="208"/>
    </location>
</feature>
<dbReference type="InterPro" id="IPR001841">
    <property type="entry name" value="Znf_RING"/>
</dbReference>
<feature type="compositionally biased region" description="Low complexity" evidence="2">
    <location>
        <begin position="296"/>
        <end position="311"/>
    </location>
</feature>
<evidence type="ECO:0000313" key="4">
    <source>
        <dbReference type="EMBL" id="KNE57562.1"/>
    </source>
</evidence>
<feature type="compositionally biased region" description="Low complexity" evidence="2">
    <location>
        <begin position="222"/>
        <end position="233"/>
    </location>
</feature>
<dbReference type="InterPro" id="IPR052443">
    <property type="entry name" value="E3_ubiq-ligase_RNF220-like"/>
</dbReference>
<dbReference type="PROSITE" id="PS50089">
    <property type="entry name" value="ZF_RING_2"/>
    <property type="match status" value="1"/>
</dbReference>
<reference evidence="4 5" key="1">
    <citation type="submission" date="2009-11" db="EMBL/GenBank/DDBJ databases">
        <title>Annotation of Allomyces macrogynus ATCC 38327.</title>
        <authorList>
            <consortium name="The Broad Institute Genome Sequencing Platform"/>
            <person name="Russ C."/>
            <person name="Cuomo C."/>
            <person name="Burger G."/>
            <person name="Gray M.W."/>
            <person name="Holland P.W.H."/>
            <person name="King N."/>
            <person name="Lang F.B.F."/>
            <person name="Roger A.J."/>
            <person name="Ruiz-Trillo I."/>
            <person name="Young S.K."/>
            <person name="Zeng Q."/>
            <person name="Gargeya S."/>
            <person name="Fitzgerald M."/>
            <person name="Haas B."/>
            <person name="Abouelleil A."/>
            <person name="Alvarado L."/>
            <person name="Arachchi H.M."/>
            <person name="Berlin A."/>
            <person name="Chapman S.B."/>
            <person name="Gearin G."/>
            <person name="Goldberg J."/>
            <person name="Griggs A."/>
            <person name="Gujja S."/>
            <person name="Hansen M."/>
            <person name="Heiman D."/>
            <person name="Howarth C."/>
            <person name="Larimer J."/>
            <person name="Lui A."/>
            <person name="MacDonald P.J.P."/>
            <person name="McCowen C."/>
            <person name="Montmayeur A."/>
            <person name="Murphy C."/>
            <person name="Neiman D."/>
            <person name="Pearson M."/>
            <person name="Priest M."/>
            <person name="Roberts A."/>
            <person name="Saif S."/>
            <person name="Shea T."/>
            <person name="Sisk P."/>
            <person name="Stolte C."/>
            <person name="Sykes S."/>
            <person name="Wortman J."/>
            <person name="Nusbaum C."/>
            <person name="Birren B."/>
        </authorList>
    </citation>
    <scope>NUCLEOTIDE SEQUENCE [LARGE SCALE GENOMIC DNA]</scope>
    <source>
        <strain evidence="4 5">ATCC 38327</strain>
    </source>
</reference>
<dbReference type="STRING" id="578462.A0A0L0S4X4"/>
<dbReference type="GO" id="GO:0016567">
    <property type="term" value="P:protein ubiquitination"/>
    <property type="evidence" value="ECO:0007669"/>
    <property type="project" value="TreeGrafter"/>
</dbReference>
<feature type="region of interest" description="Disordered" evidence="2">
    <location>
        <begin position="70"/>
        <end position="262"/>
    </location>
</feature>
<feature type="compositionally biased region" description="Pro residues" evidence="2">
    <location>
        <begin position="348"/>
        <end position="358"/>
    </location>
</feature>
<feature type="region of interest" description="Disordered" evidence="2">
    <location>
        <begin position="288"/>
        <end position="373"/>
    </location>
</feature>
<dbReference type="PANTHER" id="PTHR13459:SF1">
    <property type="entry name" value="E3 UBIQUITIN-PROTEIN LIGASE RNF220 ISOFORM X1"/>
    <property type="match status" value="1"/>
</dbReference>
<feature type="compositionally biased region" description="Acidic residues" evidence="2">
    <location>
        <begin position="234"/>
        <end position="248"/>
    </location>
</feature>
<feature type="compositionally biased region" description="Low complexity" evidence="2">
    <location>
        <begin position="144"/>
        <end position="180"/>
    </location>
</feature>
<evidence type="ECO:0000259" key="3">
    <source>
        <dbReference type="PROSITE" id="PS50089"/>
    </source>
</evidence>
<dbReference type="EMBL" id="GG745331">
    <property type="protein sequence ID" value="KNE57562.1"/>
    <property type="molecule type" value="Genomic_DNA"/>
</dbReference>
<keyword evidence="1" id="KW-0862">Zinc</keyword>
<dbReference type="GO" id="GO:0061630">
    <property type="term" value="F:ubiquitin protein ligase activity"/>
    <property type="evidence" value="ECO:0007669"/>
    <property type="project" value="TreeGrafter"/>
</dbReference>